<proteinExistence type="predicted"/>
<dbReference type="AlphaFoldDB" id="A0A915ID96"/>
<name>A0A915ID96_ROMCU</name>
<evidence type="ECO:0000313" key="1">
    <source>
        <dbReference type="Proteomes" id="UP000887565"/>
    </source>
</evidence>
<evidence type="ECO:0000313" key="2">
    <source>
        <dbReference type="WBParaSite" id="nRc.2.0.1.t11867-RA"/>
    </source>
</evidence>
<organism evidence="1 2">
    <name type="scientific">Romanomermis culicivorax</name>
    <name type="common">Nematode worm</name>
    <dbReference type="NCBI Taxonomy" id="13658"/>
    <lineage>
        <taxon>Eukaryota</taxon>
        <taxon>Metazoa</taxon>
        <taxon>Ecdysozoa</taxon>
        <taxon>Nematoda</taxon>
        <taxon>Enoplea</taxon>
        <taxon>Dorylaimia</taxon>
        <taxon>Mermithida</taxon>
        <taxon>Mermithoidea</taxon>
        <taxon>Mermithidae</taxon>
        <taxon>Romanomermis</taxon>
    </lineage>
</organism>
<keyword evidence="1" id="KW-1185">Reference proteome</keyword>
<protein>
    <submittedName>
        <fullName evidence="2">Uncharacterized protein</fullName>
    </submittedName>
</protein>
<sequence length="88" mass="10705">MNRKYDCRPKIARLLIIEKRQFIVNVIVYCTFSIKNRILKPMRYFILEESESKHLMKKIKKARNTEKTYCTICELISWYDRTVVKSLI</sequence>
<dbReference type="Proteomes" id="UP000887565">
    <property type="component" value="Unplaced"/>
</dbReference>
<accession>A0A915ID96</accession>
<reference evidence="2" key="1">
    <citation type="submission" date="2022-11" db="UniProtKB">
        <authorList>
            <consortium name="WormBaseParasite"/>
        </authorList>
    </citation>
    <scope>IDENTIFICATION</scope>
</reference>
<dbReference type="WBParaSite" id="nRc.2.0.1.t11867-RA">
    <property type="protein sequence ID" value="nRc.2.0.1.t11867-RA"/>
    <property type="gene ID" value="nRc.2.0.1.g11867"/>
</dbReference>